<evidence type="ECO:0000313" key="2">
    <source>
        <dbReference type="Proteomes" id="UP000324241"/>
    </source>
</evidence>
<organism evidence="1 2">
    <name type="scientific">Aspergillus tanneri</name>
    <dbReference type="NCBI Taxonomy" id="1220188"/>
    <lineage>
        <taxon>Eukaryota</taxon>
        <taxon>Fungi</taxon>
        <taxon>Dikarya</taxon>
        <taxon>Ascomycota</taxon>
        <taxon>Pezizomycotina</taxon>
        <taxon>Eurotiomycetes</taxon>
        <taxon>Eurotiomycetidae</taxon>
        <taxon>Eurotiales</taxon>
        <taxon>Aspergillaceae</taxon>
        <taxon>Aspergillus</taxon>
        <taxon>Aspergillus subgen. Circumdati</taxon>
    </lineage>
</organism>
<name>A0A5M9MN27_9EURO</name>
<dbReference type="RefSeq" id="XP_033427739.1">
    <property type="nucleotide sequence ID" value="XM_033568933.1"/>
</dbReference>
<accession>A0A5M9MN27</accession>
<dbReference type="EMBL" id="QUQM01000003">
    <property type="protein sequence ID" value="KAA8648378.1"/>
    <property type="molecule type" value="Genomic_DNA"/>
</dbReference>
<dbReference type="OrthoDB" id="10598317at2759"/>
<evidence type="ECO:0000313" key="1">
    <source>
        <dbReference type="EMBL" id="KAA8648378.1"/>
    </source>
</evidence>
<dbReference type="Proteomes" id="UP000324241">
    <property type="component" value="Unassembled WGS sequence"/>
</dbReference>
<gene>
    <name evidence="1" type="ORF">ATNIH1004_004263</name>
</gene>
<dbReference type="AlphaFoldDB" id="A0A5M9MN27"/>
<protein>
    <submittedName>
        <fullName evidence="1">Uncharacterized protein</fullName>
    </submittedName>
</protein>
<reference evidence="1 2" key="1">
    <citation type="submission" date="2019-08" db="EMBL/GenBank/DDBJ databases">
        <title>The genome sequence of a newly discovered highly antifungal drug resistant Aspergillus species, Aspergillus tanneri NIH 1004.</title>
        <authorList>
            <person name="Mounaud S."/>
            <person name="Singh I."/>
            <person name="Joardar V."/>
            <person name="Pakala S."/>
            <person name="Pakala S."/>
            <person name="Venepally P."/>
            <person name="Chung J.K."/>
            <person name="Losada L."/>
            <person name="Nierman W.C."/>
        </authorList>
    </citation>
    <scope>NUCLEOTIDE SEQUENCE [LARGE SCALE GENOMIC DNA]</scope>
    <source>
        <strain evidence="1 2">NIH1004</strain>
    </source>
</reference>
<sequence>MGSVQPGESDVVDWRARKDWRGWVTNEREQREEAAAKRRAGDGAFVPDALRGELTGPAARLAIEAARKSDQPTLAPYASVLSPEFAPLGGRLALEDMR</sequence>
<dbReference type="GeneID" id="54326965"/>
<proteinExistence type="predicted"/>
<comment type="caution">
    <text evidence="1">The sequence shown here is derived from an EMBL/GenBank/DDBJ whole genome shotgun (WGS) entry which is preliminary data.</text>
</comment>